<feature type="domain" description="AdoMet activation" evidence="1">
    <location>
        <begin position="75"/>
        <end position="190"/>
    </location>
</feature>
<protein>
    <recommendedName>
        <fullName evidence="1">AdoMet activation domain-containing protein</fullName>
    </recommendedName>
</protein>
<dbReference type="InterPro" id="IPR017342">
    <property type="entry name" value="S-AdoMet-dep_Met_synth_prd"/>
</dbReference>
<dbReference type="GO" id="GO:0008705">
    <property type="term" value="F:methionine synthase activity"/>
    <property type="evidence" value="ECO:0007669"/>
    <property type="project" value="InterPro"/>
</dbReference>
<evidence type="ECO:0000259" key="1">
    <source>
        <dbReference type="Pfam" id="PF02965"/>
    </source>
</evidence>
<evidence type="ECO:0000313" key="2">
    <source>
        <dbReference type="EMBL" id="BBE30275.1"/>
    </source>
</evidence>
<organism evidence="2 3">
    <name type="scientific">Tepiditoga spiralis</name>
    <dbReference type="NCBI Taxonomy" id="2108365"/>
    <lineage>
        <taxon>Bacteria</taxon>
        <taxon>Thermotogati</taxon>
        <taxon>Thermotogota</taxon>
        <taxon>Thermotogae</taxon>
        <taxon>Petrotogales</taxon>
        <taxon>Petrotogaceae</taxon>
        <taxon>Tepiditoga</taxon>
    </lineage>
</organism>
<dbReference type="AlphaFoldDB" id="A0A7G1G2X6"/>
<dbReference type="SUPFAM" id="SSF56507">
    <property type="entry name" value="Methionine synthase activation domain-like"/>
    <property type="match status" value="1"/>
</dbReference>
<dbReference type="EMBL" id="AP018712">
    <property type="protein sequence ID" value="BBE30275.1"/>
    <property type="molecule type" value="Genomic_DNA"/>
</dbReference>
<dbReference type="InterPro" id="IPR037010">
    <property type="entry name" value="VitB12-dep_Met_synth_activ_sf"/>
</dbReference>
<reference evidence="2 3" key="1">
    <citation type="submission" date="2018-06" db="EMBL/GenBank/DDBJ databases">
        <title>Genome sequencing of Oceanotoga sp. sy52.</title>
        <authorList>
            <person name="Mori K."/>
        </authorList>
    </citation>
    <scope>NUCLEOTIDE SEQUENCE [LARGE SCALE GENOMIC DNA]</scope>
    <source>
        <strain evidence="3">sy52</strain>
    </source>
</reference>
<dbReference type="Pfam" id="PF02965">
    <property type="entry name" value="Met_synt_B12"/>
    <property type="match status" value="1"/>
</dbReference>
<dbReference type="Gene3D" id="3.40.109.40">
    <property type="match status" value="1"/>
</dbReference>
<dbReference type="Proteomes" id="UP000516361">
    <property type="component" value="Chromosome"/>
</dbReference>
<dbReference type="InParanoid" id="A0A7G1G2X6"/>
<gene>
    <name evidence="2" type="ORF">OSSY52_04160</name>
</gene>
<keyword evidence="3" id="KW-1185">Reference proteome</keyword>
<evidence type="ECO:0000313" key="3">
    <source>
        <dbReference type="Proteomes" id="UP000516361"/>
    </source>
</evidence>
<accession>A0A7G1G2X6</accession>
<sequence length="217" mass="24846">MEFKKEVLRYLGYKNQKIDNKLDFLIDKSIEEVKNTSIYRYTFKIFDLEKLKEGILLSGTEVLLKGENIKTHLRASDKCAIMAVTIGFEIDKKLRYYQLKDMTKAVIFNACASVYVEKSCDEVQSIIEKEMYPYYITPRYSPGYGDFSIEVQQEIVNILDTRKKIGLDVTENNVLIPEKSVTAIIGLQKENSVANIYGCDGCKLNCSFKRKGGSCAY</sequence>
<dbReference type="InterPro" id="IPR004223">
    <property type="entry name" value="VitB12-dep_Met_synth_activ_dom"/>
</dbReference>
<proteinExistence type="predicted"/>
<name>A0A7G1G2X6_9BACT</name>
<dbReference type="KEGG" id="ocy:OSSY52_04160"/>
<dbReference type="PIRSF" id="PIRSF037984">
    <property type="entry name" value="Met_synth_TM0269_prd"/>
    <property type="match status" value="1"/>
</dbReference>
<dbReference type="RefSeq" id="WP_190615390.1">
    <property type="nucleotide sequence ID" value="NZ_AP018712.1"/>
</dbReference>